<dbReference type="InterPro" id="IPR018378">
    <property type="entry name" value="C-type_lectin_CS"/>
</dbReference>
<dbReference type="PROSITE" id="PS00615">
    <property type="entry name" value="C_TYPE_LECTIN_1"/>
    <property type="match status" value="1"/>
</dbReference>
<feature type="signal peptide" evidence="3">
    <location>
        <begin position="1"/>
        <end position="19"/>
    </location>
</feature>
<keyword evidence="3" id="KW-0732">Signal</keyword>
<dbReference type="InterPro" id="IPR016187">
    <property type="entry name" value="CTDL_fold"/>
</dbReference>
<feature type="chain" id="PRO_5042431204" description="C-type lectin domain-containing protein" evidence="3">
    <location>
        <begin position="20"/>
        <end position="414"/>
    </location>
</feature>
<reference evidence="5" key="1">
    <citation type="submission" date="2022-08" db="UniProtKB">
        <authorList>
            <consortium name="EnsemblMetazoa"/>
        </authorList>
    </citation>
    <scope>IDENTIFICATION</scope>
    <source>
        <strain evidence="5">05x7-T-G4-1.051#20</strain>
    </source>
</reference>
<feature type="domain" description="C-type lectin" evidence="4">
    <location>
        <begin position="294"/>
        <end position="412"/>
    </location>
</feature>
<protein>
    <recommendedName>
        <fullName evidence="4">C-type lectin domain-containing protein</fullName>
    </recommendedName>
</protein>
<dbReference type="SMART" id="SM00034">
    <property type="entry name" value="CLECT"/>
    <property type="match status" value="1"/>
</dbReference>
<keyword evidence="2" id="KW-0175">Coiled coil</keyword>
<proteinExistence type="predicted"/>
<dbReference type="InterPro" id="IPR050111">
    <property type="entry name" value="C-type_lectin/snaclec_domain"/>
</dbReference>
<evidence type="ECO:0000259" key="4">
    <source>
        <dbReference type="PROSITE" id="PS50041"/>
    </source>
</evidence>
<keyword evidence="1" id="KW-1015">Disulfide bond</keyword>
<dbReference type="EnsemblMetazoa" id="G22357.2">
    <property type="protein sequence ID" value="G22357.2:cds"/>
    <property type="gene ID" value="G22357"/>
</dbReference>
<dbReference type="InterPro" id="IPR016186">
    <property type="entry name" value="C-type_lectin-like/link_sf"/>
</dbReference>
<dbReference type="InterPro" id="IPR001304">
    <property type="entry name" value="C-type_lectin-like"/>
</dbReference>
<evidence type="ECO:0000313" key="5">
    <source>
        <dbReference type="EnsemblMetazoa" id="G22357.1:cds"/>
    </source>
</evidence>
<dbReference type="EnsemblMetazoa" id="G22357.1">
    <property type="protein sequence ID" value="G22357.1:cds"/>
    <property type="gene ID" value="G22357"/>
</dbReference>
<evidence type="ECO:0000256" key="1">
    <source>
        <dbReference type="ARBA" id="ARBA00023157"/>
    </source>
</evidence>
<dbReference type="Pfam" id="PF00059">
    <property type="entry name" value="Lectin_C"/>
    <property type="match status" value="1"/>
</dbReference>
<evidence type="ECO:0000256" key="2">
    <source>
        <dbReference type="SAM" id="Coils"/>
    </source>
</evidence>
<dbReference type="Gene3D" id="3.10.100.10">
    <property type="entry name" value="Mannose-Binding Protein A, subunit A"/>
    <property type="match status" value="1"/>
</dbReference>
<dbReference type="Proteomes" id="UP000005408">
    <property type="component" value="Unassembled WGS sequence"/>
</dbReference>
<keyword evidence="6" id="KW-1185">Reference proteome</keyword>
<dbReference type="SUPFAM" id="SSF56436">
    <property type="entry name" value="C-type lectin-like"/>
    <property type="match status" value="1"/>
</dbReference>
<evidence type="ECO:0000256" key="3">
    <source>
        <dbReference type="SAM" id="SignalP"/>
    </source>
</evidence>
<name>A0A8W8K474_MAGGI</name>
<sequence>MKKLILFQFLYGLFNYCSAQTVYPNVCMDIPTDLNRIVRNIFLEGFIEFKKDIAKITAAQNWKWSDDFKETKNTMNALDEDQQRTINSVTELRRELSNHVSRTESLVHGNRAMFLEKMTNLSNAIDDREQQFKLMDTEVISLQDKYTDQKDNITDLGDTLKILLSEQEWMVSNVSELHGKMQEMRDATSVIHRQVSEQLNHTDDNLKRFFVESLQNVTKEYSENLQNMKQNVTSLFEVVFKQADAAVSLKEEIRKNALMMERLQVEISELKENISLSKDTPSTRVTCPAGWSMFGTSCYTIFHQQLSWMNASMKCLTYGSKLVEIETKAENDFLKSSLIKDEGNYWTGGKDDVTEGQWVWVSSGTTFDFLDWNTGEPNDVGGEDCMEISKHRNRKKSWNDKSCKSSLNLICEKF</sequence>
<evidence type="ECO:0000313" key="6">
    <source>
        <dbReference type="Proteomes" id="UP000005408"/>
    </source>
</evidence>
<feature type="coiled-coil region" evidence="2">
    <location>
        <begin position="211"/>
        <end position="280"/>
    </location>
</feature>
<dbReference type="CDD" id="cd00037">
    <property type="entry name" value="CLECT"/>
    <property type="match status" value="1"/>
</dbReference>
<dbReference type="PROSITE" id="PS50041">
    <property type="entry name" value="C_TYPE_LECTIN_2"/>
    <property type="match status" value="1"/>
</dbReference>
<dbReference type="AlphaFoldDB" id="A0A8W8K474"/>
<organism evidence="5 6">
    <name type="scientific">Magallana gigas</name>
    <name type="common">Pacific oyster</name>
    <name type="synonym">Crassostrea gigas</name>
    <dbReference type="NCBI Taxonomy" id="29159"/>
    <lineage>
        <taxon>Eukaryota</taxon>
        <taxon>Metazoa</taxon>
        <taxon>Spiralia</taxon>
        <taxon>Lophotrochozoa</taxon>
        <taxon>Mollusca</taxon>
        <taxon>Bivalvia</taxon>
        <taxon>Autobranchia</taxon>
        <taxon>Pteriomorphia</taxon>
        <taxon>Ostreida</taxon>
        <taxon>Ostreoidea</taxon>
        <taxon>Ostreidae</taxon>
        <taxon>Magallana</taxon>
    </lineage>
</organism>
<accession>A0A8W8K474</accession>
<dbReference type="PANTHER" id="PTHR22803">
    <property type="entry name" value="MANNOSE, PHOSPHOLIPASE, LECTIN RECEPTOR RELATED"/>
    <property type="match status" value="1"/>
</dbReference>